<evidence type="ECO:0000256" key="2">
    <source>
        <dbReference type="ARBA" id="ARBA00006014"/>
    </source>
</evidence>
<dbReference type="PANTHER" id="PTHR12283:SF3">
    <property type="entry name" value="GLUTAMINYL-PEPTIDE CYCLOTRANSFERASE-LIKE PROTEIN"/>
    <property type="match status" value="1"/>
</dbReference>
<comment type="caution">
    <text evidence="7">The sequence shown here is derived from an EMBL/GenBank/DDBJ whole genome shotgun (WGS) entry which is preliminary data.</text>
</comment>
<keyword evidence="4" id="KW-0808">Transferase</keyword>
<dbReference type="EC" id="2.3.2.5" evidence="3"/>
<evidence type="ECO:0000256" key="1">
    <source>
        <dbReference type="ARBA" id="ARBA00000001"/>
    </source>
</evidence>
<dbReference type="PANTHER" id="PTHR12283">
    <property type="entry name" value="GLUTAMINYL-PEPTIDE CYCLOTRANSFERASE"/>
    <property type="match status" value="1"/>
</dbReference>
<keyword evidence="5" id="KW-0012">Acyltransferase</keyword>
<evidence type="ECO:0000256" key="3">
    <source>
        <dbReference type="ARBA" id="ARBA00012012"/>
    </source>
</evidence>
<feature type="chain" id="PRO_5029544974" description="glutaminyl-peptide cyclotransferase" evidence="6">
    <location>
        <begin position="23"/>
        <end position="76"/>
    </location>
</feature>
<feature type="signal peptide" evidence="6">
    <location>
        <begin position="1"/>
        <end position="22"/>
    </location>
</feature>
<evidence type="ECO:0000313" key="7">
    <source>
        <dbReference type="EMBL" id="NXH13936.1"/>
    </source>
</evidence>
<evidence type="ECO:0000256" key="5">
    <source>
        <dbReference type="ARBA" id="ARBA00023315"/>
    </source>
</evidence>
<keyword evidence="6" id="KW-0732">Signal</keyword>
<dbReference type="GO" id="GO:0008270">
    <property type="term" value="F:zinc ion binding"/>
    <property type="evidence" value="ECO:0007669"/>
    <property type="project" value="TreeGrafter"/>
</dbReference>
<proteinExistence type="inferred from homology"/>
<evidence type="ECO:0000313" key="8">
    <source>
        <dbReference type="Proteomes" id="UP000534107"/>
    </source>
</evidence>
<evidence type="ECO:0000256" key="4">
    <source>
        <dbReference type="ARBA" id="ARBA00022679"/>
    </source>
</evidence>
<feature type="non-terminal residue" evidence="7">
    <location>
        <position position="76"/>
    </location>
</feature>
<dbReference type="InterPro" id="IPR040234">
    <property type="entry name" value="QC/QCL"/>
</dbReference>
<feature type="non-terminal residue" evidence="7">
    <location>
        <position position="1"/>
    </location>
</feature>
<dbReference type="Gene3D" id="3.40.630.10">
    <property type="entry name" value="Zn peptidases"/>
    <property type="match status" value="1"/>
</dbReference>
<reference evidence="7 8" key="1">
    <citation type="submission" date="2019-09" db="EMBL/GenBank/DDBJ databases">
        <title>Bird 10,000 Genomes (B10K) Project - Family phase.</title>
        <authorList>
            <person name="Zhang G."/>
        </authorList>
    </citation>
    <scope>NUCLEOTIDE SEQUENCE [LARGE SCALE GENOMIC DNA]</scope>
    <source>
        <strain evidence="7">B10K-DU-001-16</strain>
        <tissue evidence="7">Muscle</tissue>
    </source>
</reference>
<evidence type="ECO:0000256" key="6">
    <source>
        <dbReference type="SAM" id="SignalP"/>
    </source>
</evidence>
<comment type="similarity">
    <text evidence="2">Belongs to the glutaminyl-peptide cyclotransferase family.</text>
</comment>
<dbReference type="Proteomes" id="UP000534107">
    <property type="component" value="Unassembled WGS sequence"/>
</dbReference>
<organism evidence="7 8">
    <name type="scientific">Bucco capensis</name>
    <name type="common">collared puffbird</name>
    <dbReference type="NCBI Taxonomy" id="135168"/>
    <lineage>
        <taxon>Eukaryota</taxon>
        <taxon>Metazoa</taxon>
        <taxon>Chordata</taxon>
        <taxon>Craniata</taxon>
        <taxon>Vertebrata</taxon>
        <taxon>Euteleostomi</taxon>
        <taxon>Archelosauria</taxon>
        <taxon>Archosauria</taxon>
        <taxon>Dinosauria</taxon>
        <taxon>Saurischia</taxon>
        <taxon>Theropoda</taxon>
        <taxon>Coelurosauria</taxon>
        <taxon>Aves</taxon>
        <taxon>Neognathae</taxon>
        <taxon>Neoaves</taxon>
        <taxon>Telluraves</taxon>
        <taxon>Coraciimorphae</taxon>
        <taxon>Piciformes</taxon>
        <taxon>Bucconidae</taxon>
        <taxon>Bucco</taxon>
    </lineage>
</organism>
<protein>
    <recommendedName>
        <fullName evidence="3">glutaminyl-peptide cyclotransferase</fullName>
        <ecNumber evidence="3">2.3.2.5</ecNumber>
    </recommendedName>
</protein>
<gene>
    <name evidence="7" type="primary">Qpctl</name>
    <name evidence="7" type="ORF">BUCCAP_R08611</name>
</gene>
<dbReference type="OrthoDB" id="3907302at2759"/>
<comment type="catalytic activity">
    <reaction evidence="1">
        <text>N-terminal L-glutaminyl-[peptide] = N-terminal 5-oxo-L-prolyl-[peptide] + NH4(+)</text>
        <dbReference type="Rhea" id="RHEA:23652"/>
        <dbReference type="Rhea" id="RHEA-COMP:11736"/>
        <dbReference type="Rhea" id="RHEA-COMP:11846"/>
        <dbReference type="ChEBI" id="CHEBI:28938"/>
        <dbReference type="ChEBI" id="CHEBI:64722"/>
        <dbReference type="ChEBI" id="CHEBI:87215"/>
        <dbReference type="EC" id="2.3.2.5"/>
    </reaction>
</comment>
<dbReference type="AlphaFoldDB" id="A0A7K9HKE0"/>
<sequence length="76" mass="8636">VCFQRLLVLLDLLGAPEPVIHSHFPNTQHWFLRLVAIEQELRRLGLLHAPQAQPFFSLSPAPGPVEDDHVPFLHRG</sequence>
<dbReference type="EMBL" id="VWZO01007810">
    <property type="protein sequence ID" value="NXH13936.1"/>
    <property type="molecule type" value="Genomic_DNA"/>
</dbReference>
<keyword evidence="8" id="KW-1185">Reference proteome</keyword>
<dbReference type="GO" id="GO:0016603">
    <property type="term" value="F:glutaminyl-peptide cyclotransferase activity"/>
    <property type="evidence" value="ECO:0007669"/>
    <property type="project" value="UniProtKB-EC"/>
</dbReference>
<accession>A0A7K9HKE0</accession>
<name>A0A7K9HKE0_9PICI</name>